<proteinExistence type="predicted"/>
<comment type="caution">
    <text evidence="2">The sequence shown here is derived from an EMBL/GenBank/DDBJ whole genome shotgun (WGS) entry which is preliminary data.</text>
</comment>
<organism evidence="2 3">
    <name type="scientific">Brassica cretica</name>
    <name type="common">Mustard</name>
    <dbReference type="NCBI Taxonomy" id="69181"/>
    <lineage>
        <taxon>Eukaryota</taxon>
        <taxon>Viridiplantae</taxon>
        <taxon>Streptophyta</taxon>
        <taxon>Embryophyta</taxon>
        <taxon>Tracheophyta</taxon>
        <taxon>Spermatophyta</taxon>
        <taxon>Magnoliopsida</taxon>
        <taxon>eudicotyledons</taxon>
        <taxon>Gunneridae</taxon>
        <taxon>Pentapetalae</taxon>
        <taxon>rosids</taxon>
        <taxon>malvids</taxon>
        <taxon>Brassicales</taxon>
        <taxon>Brassicaceae</taxon>
        <taxon>Brassiceae</taxon>
        <taxon>Brassica</taxon>
    </lineage>
</organism>
<evidence type="ECO:0000313" key="2">
    <source>
        <dbReference type="EMBL" id="KAF3580978.1"/>
    </source>
</evidence>
<feature type="region of interest" description="Disordered" evidence="1">
    <location>
        <begin position="1"/>
        <end position="38"/>
    </location>
</feature>
<name>A0ABQ7DUM6_BRACR</name>
<keyword evidence="3" id="KW-1185">Reference proteome</keyword>
<accession>A0ABQ7DUM6</accession>
<dbReference type="EMBL" id="QGKV02000649">
    <property type="protein sequence ID" value="KAF3580978.1"/>
    <property type="molecule type" value="Genomic_DNA"/>
</dbReference>
<protein>
    <submittedName>
        <fullName evidence="2">Uncharacterized protein</fullName>
    </submittedName>
</protein>
<evidence type="ECO:0000256" key="1">
    <source>
        <dbReference type="SAM" id="MobiDB-lite"/>
    </source>
</evidence>
<feature type="compositionally biased region" description="Low complexity" evidence="1">
    <location>
        <begin position="13"/>
        <end position="34"/>
    </location>
</feature>
<reference evidence="2 3" key="1">
    <citation type="journal article" date="2020" name="BMC Genomics">
        <title>Intraspecific diversification of the crop wild relative Brassica cretica Lam. using demographic model selection.</title>
        <authorList>
            <person name="Kioukis A."/>
            <person name="Michalopoulou V.A."/>
            <person name="Briers L."/>
            <person name="Pirintsos S."/>
            <person name="Studholme D.J."/>
            <person name="Pavlidis P."/>
            <person name="Sarris P.F."/>
        </authorList>
    </citation>
    <scope>NUCLEOTIDE SEQUENCE [LARGE SCALE GENOMIC DNA]</scope>
    <source>
        <strain evidence="3">cv. PFS-1207/04</strain>
    </source>
</reference>
<evidence type="ECO:0000313" key="3">
    <source>
        <dbReference type="Proteomes" id="UP000266723"/>
    </source>
</evidence>
<gene>
    <name evidence="2" type="ORF">DY000_02030839</name>
</gene>
<sequence length="87" mass="9219">MADAYRRRRSGGDDLAAASGGPAAASGGPAAATISGGGAWKPRARLANLIEAREASSGFRLRRDRRIRLCLDERNMIVALRLKILNG</sequence>
<dbReference type="Proteomes" id="UP000266723">
    <property type="component" value="Unassembled WGS sequence"/>
</dbReference>